<feature type="region of interest" description="Disordered" evidence="1">
    <location>
        <begin position="325"/>
        <end position="345"/>
    </location>
</feature>
<evidence type="ECO:0000259" key="2">
    <source>
        <dbReference type="Pfam" id="PF21034"/>
    </source>
</evidence>
<feature type="domain" description="BCAS3 WD40" evidence="2">
    <location>
        <begin position="484"/>
        <end position="600"/>
    </location>
</feature>
<dbReference type="InterPro" id="IPR045142">
    <property type="entry name" value="BCAS3-like"/>
</dbReference>
<dbReference type="SUPFAM" id="SSF50978">
    <property type="entry name" value="WD40 repeat-like"/>
    <property type="match status" value="1"/>
</dbReference>
<dbReference type="SMART" id="SM00320">
    <property type="entry name" value="WD40"/>
    <property type="match status" value="2"/>
</dbReference>
<feature type="compositionally biased region" description="Low complexity" evidence="1">
    <location>
        <begin position="414"/>
        <end position="444"/>
    </location>
</feature>
<accession>A0A2Z6Q792</accession>
<gene>
    <name evidence="3" type="ORF">RclHR1_12490004</name>
</gene>
<dbReference type="InterPro" id="IPR001680">
    <property type="entry name" value="WD40_rpt"/>
</dbReference>
<dbReference type="InterPro" id="IPR048382">
    <property type="entry name" value="BCAS3_WD40"/>
</dbReference>
<dbReference type="InterPro" id="IPR036322">
    <property type="entry name" value="WD40_repeat_dom_sf"/>
</dbReference>
<dbReference type="GO" id="GO:0042594">
    <property type="term" value="P:response to starvation"/>
    <property type="evidence" value="ECO:0007669"/>
    <property type="project" value="TreeGrafter"/>
</dbReference>
<dbReference type="PANTHER" id="PTHR13268:SF0">
    <property type="entry name" value="BCAS3 MICROTUBULE ASSOCIATED CELL MIGRATION FACTOR"/>
    <property type="match status" value="1"/>
</dbReference>
<comment type="caution">
    <text evidence="3">The sequence shown here is derived from an EMBL/GenBank/DDBJ whole genome shotgun (WGS) entry which is preliminary data.</text>
</comment>
<feature type="domain" description="BCAS3 WD40" evidence="2">
    <location>
        <begin position="156"/>
        <end position="325"/>
    </location>
</feature>
<dbReference type="Gene3D" id="2.130.10.10">
    <property type="entry name" value="YVTN repeat-like/Quinoprotein amine dehydrogenase"/>
    <property type="match status" value="1"/>
</dbReference>
<dbReference type="AlphaFoldDB" id="A0A2Z6Q792"/>
<dbReference type="GO" id="GO:0005737">
    <property type="term" value="C:cytoplasm"/>
    <property type="evidence" value="ECO:0007669"/>
    <property type="project" value="TreeGrafter"/>
</dbReference>
<evidence type="ECO:0000313" key="4">
    <source>
        <dbReference type="Proteomes" id="UP000247702"/>
    </source>
</evidence>
<dbReference type="STRING" id="94130.A0A2Z6Q792"/>
<dbReference type="EMBL" id="BEXD01000279">
    <property type="protein sequence ID" value="GBB86037.1"/>
    <property type="molecule type" value="Genomic_DNA"/>
</dbReference>
<dbReference type="GO" id="GO:0006914">
    <property type="term" value="P:autophagy"/>
    <property type="evidence" value="ECO:0007669"/>
    <property type="project" value="InterPro"/>
</dbReference>
<evidence type="ECO:0000256" key="1">
    <source>
        <dbReference type="SAM" id="MobiDB-lite"/>
    </source>
</evidence>
<proteinExistence type="predicted"/>
<reference evidence="3 4" key="1">
    <citation type="submission" date="2017-11" db="EMBL/GenBank/DDBJ databases">
        <title>The genome of Rhizophagus clarus HR1 reveals common genetic basis of auxotrophy among arbuscular mycorrhizal fungi.</title>
        <authorList>
            <person name="Kobayashi Y."/>
        </authorList>
    </citation>
    <scope>NUCLEOTIDE SEQUENCE [LARGE SCALE GENOMIC DNA]</scope>
    <source>
        <strain evidence="3 4">HR1</strain>
    </source>
</reference>
<dbReference type="Proteomes" id="UP000247702">
    <property type="component" value="Unassembled WGS sequence"/>
</dbReference>
<dbReference type="PANTHER" id="PTHR13268">
    <property type="entry name" value="BREAST CARCINOMA AMPLIFIED SEQUENCE 3"/>
    <property type="match status" value="1"/>
</dbReference>
<feature type="compositionally biased region" description="Polar residues" evidence="1">
    <location>
        <begin position="724"/>
        <end position="736"/>
    </location>
</feature>
<feature type="region of interest" description="Disordered" evidence="1">
    <location>
        <begin position="405"/>
        <end position="444"/>
    </location>
</feature>
<dbReference type="Pfam" id="PF21034">
    <property type="entry name" value="BCAS3_WD40"/>
    <property type="match status" value="2"/>
</dbReference>
<organism evidence="3 4">
    <name type="scientific">Rhizophagus clarus</name>
    <dbReference type="NCBI Taxonomy" id="94130"/>
    <lineage>
        <taxon>Eukaryota</taxon>
        <taxon>Fungi</taxon>
        <taxon>Fungi incertae sedis</taxon>
        <taxon>Mucoromycota</taxon>
        <taxon>Glomeromycotina</taxon>
        <taxon>Glomeromycetes</taxon>
        <taxon>Glomerales</taxon>
        <taxon>Glomeraceae</taxon>
        <taxon>Rhizophagus</taxon>
    </lineage>
</organism>
<feature type="region of interest" description="Disordered" evidence="1">
    <location>
        <begin position="724"/>
        <end position="750"/>
    </location>
</feature>
<dbReference type="InterPro" id="IPR015943">
    <property type="entry name" value="WD40/YVTN_repeat-like_dom_sf"/>
</dbReference>
<name>A0A2Z6Q792_9GLOM</name>
<protein>
    <recommendedName>
        <fullName evidence="2">BCAS3 WD40 domain-containing protein</fullName>
    </recommendedName>
</protein>
<keyword evidence="4" id="KW-1185">Reference proteome</keyword>
<sequence>MLRIWEYRTKKSFERPLLLYIIHSKPSKKIKTSFPFFYFHIIMSSVTQPATIGVKADPKFLRDPSALESISSALYGLSSYVAHTLPTSITSLRKSSSTPDHNAYQHTINHHEIDSQNHPMPPDGLFEKKKDVIIYAAFDEIVSASSSKPNTSVSQSVLMLGYPDGFQIWNVTSVDNIHELISIRDEEKLGEVTYIKSIPNPRYTSKHARDMFADIRPLVGLICISTPEREDQVPSSKPKSVLNFFSLKTHQIVKTLDFENEGNIVSVKCNERAIVISLNNPAKLHIISPLTLAPLFQPILQDIALHPSTRAPIFTLGSRLLAYATTNQPSEPGGKKDSDLGDSDELVGGSSGRYHVVAKEVAKEVVNGVKFLGDFGYQTLSAYFANSSNSQAIPQIKQSSSLPINIQNHSRGMSPVSRGSFSPSPSPSNGYYYNSRTGSVGGSSDSGNGFIATANSGMETEDSGAIGAVIIRDLGAPYSSSKKEPSVIAHFAPHTHYVGQLSFNPSGTLLFSTSVQGHKFHVFEILGKRRRGRTNHKVKHMYQLARGYTYASVSENGVGWSSDSRWCAVASGKGTIHLFAINPYGGQAHVPSHISGLVKNIDEPYSSITQSPVVRIKPRAPLPTDPTEAAANGFSQNNVFSINPHEYYSFPPPDSNSSFTATSPSRRPNPIHYNNINMHTHHLNGQLQPFSYNIPSNSFYLTRKPPGICIKFLPSLSNNSKTGLAAGNTSANSGNKSGRRRTQSWSQNSLSTLNTNRQYLEVENLESKQEDIGYQDMLSFHPTGILTLHRVWMEGIVVGEQDSSRQGGNQESNNLITMAGTPLAGTPLAGSAAAVANVGRALVGGASTVVGGITGVTRKEAGSLDMITNYDDVAEWQLVRSNNWAEVKNVFETPKLHTESDMLVKKDSNNKWLANAEIATHTSSRTSLPPSLWANPQFTFQTFLPGHKETIRKGEIPRSKKIEIRRDVVEHVEMVDEVNGNALGVNGWANNGKNNYDISENLSTAMHTSLDFLPSSPTLSAVSTKSKDRIPNGFNGHACTIPGDISITPLSFEDAYHIQISNNNPANTPTTISSAPYTTKSKLNSTISSNVISANNNMIISHPLSFTRSTSSLSSVNTSETTFSDEVDVLTKEIEHTEDFTSEEGNFFFSPDGDNEVELPSNSIIELRNGKSIEEYVNGWV</sequence>
<evidence type="ECO:0000313" key="3">
    <source>
        <dbReference type="EMBL" id="GBB86037.1"/>
    </source>
</evidence>